<dbReference type="Pfam" id="PF03453">
    <property type="entry name" value="MoeA_N"/>
    <property type="match status" value="1"/>
</dbReference>
<dbReference type="InterPro" id="IPR036135">
    <property type="entry name" value="MoeA_linker/N_sf"/>
</dbReference>
<dbReference type="Pfam" id="PF03454">
    <property type="entry name" value="MoeA_C"/>
    <property type="match status" value="1"/>
</dbReference>
<dbReference type="GO" id="GO:0061599">
    <property type="term" value="F:molybdopterin molybdotransferase activity"/>
    <property type="evidence" value="ECO:0007669"/>
    <property type="project" value="TreeGrafter"/>
</dbReference>
<dbReference type="RefSeq" id="WP_015325553.1">
    <property type="nucleotide sequence ID" value="NC_019977.1"/>
</dbReference>
<accession>L0L1W1</accession>
<dbReference type="InterPro" id="IPR038987">
    <property type="entry name" value="MoeA-like"/>
</dbReference>
<dbReference type="SUPFAM" id="SSF63867">
    <property type="entry name" value="MoeA C-terminal domain-like"/>
    <property type="match status" value="1"/>
</dbReference>
<evidence type="ECO:0000313" key="5">
    <source>
        <dbReference type="Proteomes" id="UP000010866"/>
    </source>
</evidence>
<evidence type="ECO:0000256" key="1">
    <source>
        <dbReference type="ARBA" id="ARBA00005046"/>
    </source>
</evidence>
<dbReference type="Gene3D" id="3.90.105.10">
    <property type="entry name" value="Molybdopterin biosynthesis moea protein, domain 2"/>
    <property type="match status" value="1"/>
</dbReference>
<evidence type="ECO:0000313" key="4">
    <source>
        <dbReference type="EMBL" id="AGB50388.1"/>
    </source>
</evidence>
<dbReference type="GeneID" id="14408303"/>
<dbReference type="InterPro" id="IPR005111">
    <property type="entry name" value="MoeA_C_domain_IV"/>
</dbReference>
<dbReference type="KEGG" id="mhz:Metho_2225"/>
<dbReference type="UniPathway" id="UPA00344"/>
<dbReference type="HOGENOM" id="CLU_010186_7_2_2"/>
<dbReference type="Gene3D" id="2.170.190.11">
    <property type="entry name" value="Molybdopterin biosynthesis moea protein, domain 3"/>
    <property type="match status" value="1"/>
</dbReference>
<feature type="domain" description="MoaB/Mog" evidence="3">
    <location>
        <begin position="177"/>
        <end position="315"/>
    </location>
</feature>
<dbReference type="STRING" id="867904.Metho_2225"/>
<dbReference type="SMART" id="SM00852">
    <property type="entry name" value="MoCF_biosynth"/>
    <property type="match status" value="1"/>
</dbReference>
<organism evidence="4 5">
    <name type="scientific">Methanomethylovorans hollandica (strain DSM 15978 / NBRC 107637 / DMS1)</name>
    <dbReference type="NCBI Taxonomy" id="867904"/>
    <lineage>
        <taxon>Archaea</taxon>
        <taxon>Methanobacteriati</taxon>
        <taxon>Methanobacteriota</taxon>
        <taxon>Stenosarchaea group</taxon>
        <taxon>Methanomicrobia</taxon>
        <taxon>Methanosarcinales</taxon>
        <taxon>Methanosarcinaceae</taxon>
        <taxon>Methanomethylovorans</taxon>
    </lineage>
</organism>
<dbReference type="InterPro" id="IPR005110">
    <property type="entry name" value="MoeA_linker/N"/>
</dbReference>
<dbReference type="CDD" id="cd00887">
    <property type="entry name" value="MoeA"/>
    <property type="match status" value="1"/>
</dbReference>
<dbReference type="PANTHER" id="PTHR10192:SF19">
    <property type="entry name" value="MOLYBDOPTERIN BIOSYNTHESIS PROTEIN MJ0666-RELATED"/>
    <property type="match status" value="1"/>
</dbReference>
<name>L0L1W1_METHD</name>
<proteinExistence type="predicted"/>
<dbReference type="InterPro" id="IPR036688">
    <property type="entry name" value="MoeA_C_domain_IV_sf"/>
</dbReference>
<comment type="pathway">
    <text evidence="1">Cofactor biosynthesis; molybdopterin biosynthesis.</text>
</comment>
<sequence length="396" mass="42435">MDRIFKERMPVSQAKEKFLASIVPLTRTEDISIRDCPGRVLATHTIAPRNVPHFRRSAMDGYAMRAADTLGASPLNPVMLQLSDVVEEGTCTRIGTGQHMPEGADAVMMIEDTISMGDMIEIRAQLHPGKNVGDIGEDIRKNEILFNKGHLLRACDVGVLASLGIREVKVYCKPVVAIIPVGDDLVPLSYTELPSAGKNLESNSLMIGLYVEQWGGVPKYHNIVPEDTAQIEQAIKENIDADMLIISGGTSVGEKDFVPGVVASRGELLVHGVGLSPGKPTALGLVNGKPVVCMPGYPAAGLVALFVFGRPALRKVANAPDVPDVIVKAQLSSKVTSREGYLSYARVILDGRTAHPLMTAGAGILSSIAKSQGFVIITEHVEGYEKDSEVDVVLIE</sequence>
<dbReference type="Pfam" id="PF00994">
    <property type="entry name" value="MoCF_biosynth"/>
    <property type="match status" value="1"/>
</dbReference>
<dbReference type="SUPFAM" id="SSF53218">
    <property type="entry name" value="Molybdenum cofactor biosynthesis proteins"/>
    <property type="match status" value="1"/>
</dbReference>
<dbReference type="Gene3D" id="3.40.980.10">
    <property type="entry name" value="MoaB/Mog-like domain"/>
    <property type="match status" value="1"/>
</dbReference>
<keyword evidence="5" id="KW-1185">Reference proteome</keyword>
<dbReference type="Proteomes" id="UP000010866">
    <property type="component" value="Chromosome"/>
</dbReference>
<dbReference type="GO" id="GO:0005737">
    <property type="term" value="C:cytoplasm"/>
    <property type="evidence" value="ECO:0007669"/>
    <property type="project" value="TreeGrafter"/>
</dbReference>
<reference evidence="5" key="1">
    <citation type="submission" date="2012-02" db="EMBL/GenBank/DDBJ databases">
        <title>Complete sequence of chromosome of Methanomethylovorans hollandica DSM 15978.</title>
        <authorList>
            <person name="Lucas S."/>
            <person name="Copeland A."/>
            <person name="Lapidus A."/>
            <person name="Glavina del Rio T."/>
            <person name="Dalin E."/>
            <person name="Tice H."/>
            <person name="Bruce D."/>
            <person name="Goodwin L."/>
            <person name="Pitluck S."/>
            <person name="Peters L."/>
            <person name="Mikhailova N."/>
            <person name="Held B."/>
            <person name="Kyrpides N."/>
            <person name="Mavromatis K."/>
            <person name="Ivanova N."/>
            <person name="Brettin T."/>
            <person name="Detter J.C."/>
            <person name="Han C."/>
            <person name="Larimer F."/>
            <person name="Land M."/>
            <person name="Hauser L."/>
            <person name="Markowitz V."/>
            <person name="Cheng J.-F."/>
            <person name="Hugenholtz P."/>
            <person name="Woyke T."/>
            <person name="Wu D."/>
            <person name="Spring S."/>
            <person name="Schroeder M."/>
            <person name="Brambilla E."/>
            <person name="Klenk H.-P."/>
            <person name="Eisen J.A."/>
        </authorList>
    </citation>
    <scope>NUCLEOTIDE SEQUENCE [LARGE SCALE GENOMIC DNA]</scope>
    <source>
        <strain evidence="5">DSM 15978 / NBRC 107637 / DMS1</strain>
    </source>
</reference>
<dbReference type="GO" id="GO:0006777">
    <property type="term" value="P:Mo-molybdopterin cofactor biosynthetic process"/>
    <property type="evidence" value="ECO:0007669"/>
    <property type="project" value="UniProtKB-KW"/>
</dbReference>
<dbReference type="SUPFAM" id="SSF63882">
    <property type="entry name" value="MoeA N-terminal region -like"/>
    <property type="match status" value="1"/>
</dbReference>
<gene>
    <name evidence="4" type="ordered locus">Metho_2225</name>
</gene>
<dbReference type="InterPro" id="IPR001453">
    <property type="entry name" value="MoaB/Mog_dom"/>
</dbReference>
<evidence type="ECO:0000259" key="3">
    <source>
        <dbReference type="SMART" id="SM00852"/>
    </source>
</evidence>
<protein>
    <submittedName>
        <fullName evidence="4">Molybdopterin biosynthesis enzyme</fullName>
    </submittedName>
</protein>
<dbReference type="Gene3D" id="2.40.340.10">
    <property type="entry name" value="MoeA, C-terminal, domain IV"/>
    <property type="match status" value="1"/>
</dbReference>
<dbReference type="OrthoDB" id="31371at2157"/>
<dbReference type="PANTHER" id="PTHR10192">
    <property type="entry name" value="MOLYBDOPTERIN BIOSYNTHESIS PROTEIN"/>
    <property type="match status" value="1"/>
</dbReference>
<dbReference type="AlphaFoldDB" id="L0L1W1"/>
<dbReference type="InterPro" id="IPR036425">
    <property type="entry name" value="MoaB/Mog-like_dom_sf"/>
</dbReference>
<keyword evidence="2" id="KW-0501">Molybdenum cofactor biosynthesis</keyword>
<evidence type="ECO:0000256" key="2">
    <source>
        <dbReference type="ARBA" id="ARBA00023150"/>
    </source>
</evidence>
<dbReference type="EMBL" id="CP003362">
    <property type="protein sequence ID" value="AGB50388.1"/>
    <property type="molecule type" value="Genomic_DNA"/>
</dbReference>